<dbReference type="EMBL" id="JNUP01000029">
    <property type="protein sequence ID" value="KGE73409.1"/>
    <property type="molecule type" value="Genomic_DNA"/>
</dbReference>
<evidence type="ECO:0000313" key="1">
    <source>
        <dbReference type="EMBL" id="KGE73409.1"/>
    </source>
</evidence>
<dbReference type="AlphaFoldDB" id="A0A098R0F4"/>
<dbReference type="GO" id="GO:0006355">
    <property type="term" value="P:regulation of DNA-templated transcription"/>
    <property type="evidence" value="ECO:0007669"/>
    <property type="project" value="UniProtKB-ARBA"/>
</dbReference>
<dbReference type="Gene3D" id="1.10.10.10">
    <property type="entry name" value="Winged helix-like DNA-binding domain superfamily/Winged helix DNA-binding domain"/>
    <property type="match status" value="1"/>
</dbReference>
<gene>
    <name evidence="1" type="ORF">DC28_03845</name>
</gene>
<comment type="caution">
    <text evidence="1">The sequence shown here is derived from an EMBL/GenBank/DDBJ whole genome shotgun (WGS) entry which is preliminary data.</text>
</comment>
<dbReference type="InterPro" id="IPR036390">
    <property type="entry name" value="WH_DNA-bd_sf"/>
</dbReference>
<reference evidence="1 2" key="1">
    <citation type="submission" date="2014-05" db="EMBL/GenBank/DDBJ databases">
        <title>De novo Genome Sequence of Spirocheata sp.</title>
        <authorList>
            <person name="Shivani Y."/>
            <person name="Subhash Y."/>
            <person name="Tushar L."/>
            <person name="Sasikala C."/>
            <person name="Ramana C.V."/>
        </authorList>
    </citation>
    <scope>NUCLEOTIDE SEQUENCE [LARGE SCALE GENOMIC DNA]</scope>
    <source>
        <strain evidence="1 2">JC230</strain>
    </source>
</reference>
<accession>A0A098R0F4</accession>
<proteinExistence type="predicted"/>
<dbReference type="RefSeq" id="WP_037546097.1">
    <property type="nucleotide sequence ID" value="NZ_JNUP01000029.1"/>
</dbReference>
<dbReference type="SUPFAM" id="SSF46785">
    <property type="entry name" value="Winged helix' DNA-binding domain"/>
    <property type="match status" value="1"/>
</dbReference>
<evidence type="ECO:0000313" key="2">
    <source>
        <dbReference type="Proteomes" id="UP000029692"/>
    </source>
</evidence>
<organism evidence="1 2">
    <name type="scientific">Spirochaeta lutea</name>
    <dbReference type="NCBI Taxonomy" id="1480694"/>
    <lineage>
        <taxon>Bacteria</taxon>
        <taxon>Pseudomonadati</taxon>
        <taxon>Spirochaetota</taxon>
        <taxon>Spirochaetia</taxon>
        <taxon>Spirochaetales</taxon>
        <taxon>Spirochaetaceae</taxon>
        <taxon>Spirochaeta</taxon>
    </lineage>
</organism>
<dbReference type="eggNOG" id="COG3355">
    <property type="taxonomic scope" value="Bacteria"/>
</dbReference>
<dbReference type="CDD" id="cd00090">
    <property type="entry name" value="HTH_ARSR"/>
    <property type="match status" value="1"/>
</dbReference>
<dbReference type="InterPro" id="IPR011991">
    <property type="entry name" value="ArsR-like_HTH"/>
</dbReference>
<dbReference type="OrthoDB" id="371140at2"/>
<sequence>MTELNQPGRQPGWNYLSNHSHVLICLVQNPHARIRDIAARVQITERAVQRILQDLEAAGVITKEKQGRRNRYTINLEGHLRHPLESHARVRDLLAFAVEEGL</sequence>
<protein>
    <recommendedName>
        <fullName evidence="3">ArsR family transcriptional regulator</fullName>
    </recommendedName>
</protein>
<evidence type="ECO:0008006" key="3">
    <source>
        <dbReference type="Google" id="ProtNLM"/>
    </source>
</evidence>
<name>A0A098R0F4_9SPIO</name>
<dbReference type="Pfam" id="PF13412">
    <property type="entry name" value="HTH_24"/>
    <property type="match status" value="1"/>
</dbReference>
<dbReference type="Proteomes" id="UP000029692">
    <property type="component" value="Unassembled WGS sequence"/>
</dbReference>
<dbReference type="STRING" id="1480694.DC28_03845"/>
<keyword evidence="2" id="KW-1185">Reference proteome</keyword>
<dbReference type="InterPro" id="IPR036388">
    <property type="entry name" value="WH-like_DNA-bd_sf"/>
</dbReference>